<dbReference type="EMBL" id="MF405918">
    <property type="protein sequence ID" value="QKU34152.1"/>
    <property type="molecule type" value="Genomic_DNA"/>
</dbReference>
<dbReference type="KEGG" id="vg:80517462"/>
<organism evidence="2">
    <name type="scientific">Tupanvirus deep ocean</name>
    <dbReference type="NCBI Taxonomy" id="2126984"/>
    <lineage>
        <taxon>Viruses</taxon>
        <taxon>Varidnaviria</taxon>
        <taxon>Bamfordvirae</taxon>
        <taxon>Nucleocytoviricota</taxon>
        <taxon>Megaviricetes</taxon>
        <taxon>Imitervirales</taxon>
        <taxon>Mimiviridae</taxon>
        <taxon>Megamimivirinae</taxon>
        <taxon>Tupanvirus</taxon>
        <taxon>Tupanvirus altamarinense</taxon>
    </lineage>
</organism>
<evidence type="ECO:0000313" key="2">
    <source>
        <dbReference type="EMBL" id="QKU34152.1"/>
    </source>
</evidence>
<protein>
    <submittedName>
        <fullName evidence="2">Putative ORFan</fullName>
    </submittedName>
</protein>
<accession>A0A6N1NUI6</accession>
<reference evidence="2" key="2">
    <citation type="journal article" date="2018" name="Nat. Commun.">
        <title>Tailed giant Tupanvirus possesses the most complete translational apparatus of the known virosphere.</title>
        <authorList>
            <person name="Abrahao J."/>
            <person name="Silva L."/>
            <person name="Silva L.S."/>
            <person name="Khalil J.Y.B."/>
            <person name="Rodrigues R."/>
            <person name="Arantes T."/>
            <person name="Assis F."/>
            <person name="Boratto P."/>
            <person name="Andrade M."/>
            <person name="Kroon E.G."/>
            <person name="Ribeiro B."/>
            <person name="Bergier I."/>
            <person name="Seligmann H."/>
            <person name="Ghigo E."/>
            <person name="Colson P."/>
            <person name="Levasseur A."/>
            <person name="Kroemer G."/>
            <person name="Raoult D."/>
            <person name="La Scola B."/>
        </authorList>
    </citation>
    <scope>NUCLEOTIDE SEQUENCE [LARGE SCALE GENOMIC DNA]</scope>
    <source>
        <strain evidence="2">Deep ocean</strain>
    </source>
</reference>
<dbReference type="GeneID" id="80517462"/>
<dbReference type="RefSeq" id="YP_010780771.1">
    <property type="nucleotide sequence ID" value="NC_075038.1"/>
</dbReference>
<keyword evidence="1" id="KW-0175">Coiled coil</keyword>
<name>A0A6N1NUI6_9VIRU</name>
<evidence type="ECO:0000256" key="1">
    <source>
        <dbReference type="SAM" id="Coils"/>
    </source>
</evidence>
<feature type="coiled-coil region" evidence="1">
    <location>
        <begin position="16"/>
        <end position="56"/>
    </location>
</feature>
<proteinExistence type="predicted"/>
<reference evidence="2" key="1">
    <citation type="submission" date="2017-06" db="EMBL/GenBank/DDBJ databases">
        <authorList>
            <person name="Assis F.L."/>
            <person name="Abrahao J.S."/>
            <person name="Silva L."/>
            <person name="Khalil J.B."/>
            <person name="Rodrigues R."/>
            <person name="Silva L.S."/>
            <person name="Boratto P."/>
            <person name="Andrade M."/>
            <person name="Kroon E.G."/>
            <person name="Ribeiro B."/>
            <person name="Bergier I."/>
            <person name="Seligmann H."/>
            <person name="Ghigo E."/>
            <person name="Colson P."/>
            <person name="Levasseur A."/>
            <person name="Raoult D."/>
            <person name="Scola B.L."/>
        </authorList>
    </citation>
    <scope>NUCLEOTIDE SEQUENCE</scope>
    <source>
        <strain evidence="2">Deep ocean</strain>
    </source>
</reference>
<sequence>MDKQTKPTFSEDFLAFRELQAKKWREMEKQQKLEEKRAARIEAEKLRQEKQILEEKKYKLQMFFVDIDKLISLASNAKNIIKIDVVTADLLERIKSISDLLTETQQKDKTIEKVFAFNGAISENPHATFNVAKGGYEVKAQKNIVKNIKLILVMLDCDPDILDTNVMDTSNDEEFARRLQEQLNF</sequence>